<keyword evidence="3" id="KW-0863">Zinc-finger</keyword>
<keyword evidence="2" id="KW-0496">Mitochondrion</keyword>
<sequence>MGVDNLWSDGLGNFRKEPLSSMISLAGKTIAIDVSAWVHQLDQLHDTAYARTAVPPFPSLAVKMSFKAKHRALKELRITPIYVFDGKQPSNMKKNENERRGSKSAAAKVKYNGFLHNLRSRPQLDSGEIVVSEQERQLLWEYRREMSRPTVQDYASLCEWMNEVGAEYVQAPFEADAQMKQLVVEKRAQGAITEDGDLIVYQMPNVYSKTKIDTNKPESSKCQHFSLHKLQTGAYASRIKGRRLRYLPEISCLMGNDYIKRWKLNGPIKVLGKNDGDRCLIDELIDHIVGGGRMKDWLLKFEELHSHNRPEGCAHGNWSDRFIYSCNLIRYYPVFKRDLSGNVSLEPLNPLPVGFSRDEWHRLINFDKKPDEYFSGDASEYYSMSIVGSTDQHRSAHLGPHYSDGENTEVDGAELLPIFGRLSFEAVPVDLQPISLLKYFLLHQGIETTERESADEVRRLARRAAEENRPVLPPSLTLEPVAWVAFEALDEDEMGDEYDNWSKGYFDKLRSLKFIDDDYIDRHYGTERAQTVRERALCLLKSGNIDLKSIKVRNVKSDLRTAGEHLLAIQFNCLGSSRGVLHNVYVVMENKDDGEYVRSPCSYCSCEDGAFFCSHVLCFLFFARLVQGTELSKEEFENVFPENPAITQACPVLIQNIIAMDKINRQKGQSSRKMSA</sequence>
<keyword evidence="3" id="KW-0862">Zinc</keyword>
<dbReference type="SUPFAM" id="SSF88723">
    <property type="entry name" value="PIN domain-like"/>
    <property type="match status" value="1"/>
</dbReference>
<evidence type="ECO:0000256" key="1">
    <source>
        <dbReference type="ARBA" id="ARBA00022553"/>
    </source>
</evidence>
<dbReference type="SMART" id="SM00485">
    <property type="entry name" value="XPGN"/>
    <property type="match status" value="1"/>
</dbReference>
<gene>
    <name evidence="5" type="ORF">DBRI1063_LOCUS9480</name>
</gene>
<evidence type="ECO:0000256" key="2">
    <source>
        <dbReference type="ARBA" id="ARBA00023128"/>
    </source>
</evidence>
<proteinExistence type="predicted"/>
<dbReference type="PANTHER" id="PTHR11081">
    <property type="entry name" value="FLAP ENDONUCLEASE FAMILY MEMBER"/>
    <property type="match status" value="1"/>
</dbReference>
<accession>A0A6U3QT83</accession>
<dbReference type="InterPro" id="IPR006085">
    <property type="entry name" value="XPG_DNA_repair_N"/>
</dbReference>
<name>A0A6U3QT83_9STRA</name>
<dbReference type="GO" id="GO:0008270">
    <property type="term" value="F:zinc ion binding"/>
    <property type="evidence" value="ECO:0007669"/>
    <property type="project" value="UniProtKB-KW"/>
</dbReference>
<dbReference type="InterPro" id="IPR029060">
    <property type="entry name" value="PIN-like_dom_sf"/>
</dbReference>
<dbReference type="SMART" id="SM00484">
    <property type="entry name" value="XPGI"/>
    <property type="match status" value="1"/>
</dbReference>
<dbReference type="PRINTS" id="PR00853">
    <property type="entry name" value="XPGRADSUPER"/>
</dbReference>
<protein>
    <recommendedName>
        <fullName evidence="4">SWIM-type domain-containing protein</fullName>
    </recommendedName>
</protein>
<dbReference type="GO" id="GO:0017108">
    <property type="term" value="F:5'-flap endonuclease activity"/>
    <property type="evidence" value="ECO:0007669"/>
    <property type="project" value="TreeGrafter"/>
</dbReference>
<dbReference type="PROSITE" id="PS50966">
    <property type="entry name" value="ZF_SWIM"/>
    <property type="match status" value="1"/>
</dbReference>
<dbReference type="InterPro" id="IPR007527">
    <property type="entry name" value="Znf_SWIM"/>
</dbReference>
<reference evidence="5" key="1">
    <citation type="submission" date="2021-01" db="EMBL/GenBank/DDBJ databases">
        <authorList>
            <person name="Corre E."/>
            <person name="Pelletier E."/>
            <person name="Niang G."/>
            <person name="Scheremetjew M."/>
            <person name="Finn R."/>
            <person name="Kale V."/>
            <person name="Holt S."/>
            <person name="Cochrane G."/>
            <person name="Meng A."/>
            <person name="Brown T."/>
            <person name="Cohen L."/>
        </authorList>
    </citation>
    <scope>NUCLEOTIDE SEQUENCE</scope>
    <source>
        <strain evidence="5">Pop2</strain>
    </source>
</reference>
<organism evidence="5">
    <name type="scientific">Ditylum brightwellii</name>
    <dbReference type="NCBI Taxonomy" id="49249"/>
    <lineage>
        <taxon>Eukaryota</taxon>
        <taxon>Sar</taxon>
        <taxon>Stramenopiles</taxon>
        <taxon>Ochrophyta</taxon>
        <taxon>Bacillariophyta</taxon>
        <taxon>Mediophyceae</taxon>
        <taxon>Lithodesmiophycidae</taxon>
        <taxon>Lithodesmiales</taxon>
        <taxon>Lithodesmiaceae</taxon>
        <taxon>Ditylum</taxon>
    </lineage>
</organism>
<keyword evidence="1" id="KW-0597">Phosphoprotein</keyword>
<dbReference type="Pfam" id="PF00752">
    <property type="entry name" value="XPG_N"/>
    <property type="match status" value="1"/>
</dbReference>
<evidence type="ECO:0000256" key="3">
    <source>
        <dbReference type="PROSITE-ProRule" id="PRU00325"/>
    </source>
</evidence>
<dbReference type="Pfam" id="PF00867">
    <property type="entry name" value="XPG_I"/>
    <property type="match status" value="1"/>
</dbReference>
<keyword evidence="3" id="KW-0479">Metal-binding</keyword>
<dbReference type="InterPro" id="IPR006086">
    <property type="entry name" value="XPG-I_dom"/>
</dbReference>
<dbReference type="InterPro" id="IPR006084">
    <property type="entry name" value="XPG/Rad2"/>
</dbReference>
<dbReference type="PANTHER" id="PTHR11081:SF59">
    <property type="entry name" value="FI23547P1"/>
    <property type="match status" value="1"/>
</dbReference>
<feature type="domain" description="SWIM-type" evidence="4">
    <location>
        <begin position="585"/>
        <end position="624"/>
    </location>
</feature>
<dbReference type="Gene3D" id="3.40.50.1010">
    <property type="entry name" value="5'-nuclease"/>
    <property type="match status" value="1"/>
</dbReference>
<dbReference type="EMBL" id="HBGN01014822">
    <property type="protein sequence ID" value="CAD9327056.1"/>
    <property type="molecule type" value="Transcribed_RNA"/>
</dbReference>
<dbReference type="AlphaFoldDB" id="A0A6U3QT83"/>
<evidence type="ECO:0000313" key="5">
    <source>
        <dbReference type="EMBL" id="CAD9327056.1"/>
    </source>
</evidence>
<evidence type="ECO:0000259" key="4">
    <source>
        <dbReference type="PROSITE" id="PS50966"/>
    </source>
</evidence>